<evidence type="ECO:0000313" key="9">
    <source>
        <dbReference type="EMBL" id="AWT59302.1"/>
    </source>
</evidence>
<dbReference type="InterPro" id="IPR036291">
    <property type="entry name" value="NAD(P)-bd_dom_sf"/>
</dbReference>
<dbReference type="GO" id="GO:0043115">
    <property type="term" value="F:precorrin-2 dehydrogenase activity"/>
    <property type="evidence" value="ECO:0007669"/>
    <property type="project" value="UniProtKB-EC"/>
</dbReference>
<keyword evidence="3" id="KW-0560">Oxidoreductase</keyword>
<dbReference type="Pfam" id="PF14824">
    <property type="entry name" value="Sirohm_synth_M"/>
    <property type="match status" value="1"/>
</dbReference>
<evidence type="ECO:0000256" key="5">
    <source>
        <dbReference type="ARBA" id="ARBA00023244"/>
    </source>
</evidence>
<dbReference type="Pfam" id="PF13241">
    <property type="entry name" value="NAD_binding_7"/>
    <property type="match status" value="1"/>
</dbReference>
<sequence>MTEKRHFPIYLNLEGKQCIVIGGGDTAFSKIESLLNTGAEIIVVAPEANSRIQSLAMESKVLWIRKGFEATDANDAFLVVSTLEDQQENQEIFDLLNSLNKLVNVHDDAPRCNFIYPAVAKSGPIQVAVSTEGKSPAMAQRIRNRIKKEILTDGIGNLVDFIGSRRNIVQNSITSFQKRVQFWRELLDSNFPKVLTTNKFKASQQFDSHLSKYRNHKSPDAPSKTKF</sequence>
<gene>
    <name evidence="9" type="primary">cysG</name>
    <name evidence="9" type="ORF">DF168_00486</name>
</gene>
<dbReference type="PANTHER" id="PTHR35330:SF1">
    <property type="entry name" value="SIROHEME BIOSYNTHESIS PROTEIN MET8"/>
    <property type="match status" value="1"/>
</dbReference>
<evidence type="ECO:0000256" key="2">
    <source>
        <dbReference type="ARBA" id="ARBA00012400"/>
    </source>
</evidence>
<dbReference type="InterPro" id="IPR028161">
    <property type="entry name" value="Met8-like"/>
</dbReference>
<dbReference type="SUPFAM" id="SSF51735">
    <property type="entry name" value="NAD(P)-binding Rossmann-fold domains"/>
    <property type="match status" value="1"/>
</dbReference>
<dbReference type="GO" id="GO:0019354">
    <property type="term" value="P:siroheme biosynthetic process"/>
    <property type="evidence" value="ECO:0007669"/>
    <property type="project" value="UniProtKB-UniPathway"/>
</dbReference>
<dbReference type="Pfam" id="PF10414">
    <property type="entry name" value="CysG_dimeriser"/>
    <property type="match status" value="1"/>
</dbReference>
<dbReference type="UniPathway" id="UPA00262">
    <property type="reaction ID" value="UER00222"/>
</dbReference>
<dbReference type="KEGG" id="mtar:DF168_00486"/>
<name>A0A2Z4ANX3_9BACT</name>
<dbReference type="InterPro" id="IPR019478">
    <property type="entry name" value="Sirohaem_synthase_dimer_dom"/>
</dbReference>
<evidence type="ECO:0000259" key="7">
    <source>
        <dbReference type="Pfam" id="PF10414"/>
    </source>
</evidence>
<comment type="catalytic activity">
    <reaction evidence="6">
        <text>precorrin-2 + NAD(+) = sirohydrochlorin + NADH + 2 H(+)</text>
        <dbReference type="Rhea" id="RHEA:15613"/>
        <dbReference type="ChEBI" id="CHEBI:15378"/>
        <dbReference type="ChEBI" id="CHEBI:57540"/>
        <dbReference type="ChEBI" id="CHEBI:57945"/>
        <dbReference type="ChEBI" id="CHEBI:58351"/>
        <dbReference type="ChEBI" id="CHEBI:58827"/>
        <dbReference type="EC" id="1.3.1.76"/>
    </reaction>
</comment>
<evidence type="ECO:0000313" key="10">
    <source>
        <dbReference type="Proteomes" id="UP000247465"/>
    </source>
</evidence>
<evidence type="ECO:0000256" key="1">
    <source>
        <dbReference type="ARBA" id="ARBA00005010"/>
    </source>
</evidence>
<feature type="domain" description="Siroheme synthase central" evidence="8">
    <location>
        <begin position="123"/>
        <end position="148"/>
    </location>
</feature>
<evidence type="ECO:0000256" key="6">
    <source>
        <dbReference type="ARBA" id="ARBA00047561"/>
    </source>
</evidence>
<evidence type="ECO:0000256" key="4">
    <source>
        <dbReference type="ARBA" id="ARBA00023027"/>
    </source>
</evidence>
<protein>
    <recommendedName>
        <fullName evidence="2">precorrin-2 dehydrogenase</fullName>
        <ecNumber evidence="2">1.3.1.76</ecNumber>
    </recommendedName>
</protein>
<comment type="pathway">
    <text evidence="1">Porphyrin-containing compound metabolism; siroheme biosynthesis; sirohydrochlorin from precorrin-2: step 1/1.</text>
</comment>
<dbReference type="AlphaFoldDB" id="A0A2Z4ANX3"/>
<organism evidence="9 10">
    <name type="scientific">Candidatus Moanibacter tarae</name>
    <dbReference type="NCBI Taxonomy" id="2200854"/>
    <lineage>
        <taxon>Bacteria</taxon>
        <taxon>Pseudomonadati</taxon>
        <taxon>Verrucomicrobiota</taxon>
        <taxon>Opitutia</taxon>
        <taxon>Puniceicoccales</taxon>
        <taxon>Puniceicoccales incertae sedis</taxon>
        <taxon>Candidatus Moanibacter</taxon>
    </lineage>
</organism>
<dbReference type="SUPFAM" id="SSF75615">
    <property type="entry name" value="Siroheme synthase middle domains-like"/>
    <property type="match status" value="1"/>
</dbReference>
<dbReference type="Gene3D" id="3.40.50.720">
    <property type="entry name" value="NAD(P)-binding Rossmann-like Domain"/>
    <property type="match status" value="1"/>
</dbReference>
<evidence type="ECO:0000259" key="8">
    <source>
        <dbReference type="Pfam" id="PF14824"/>
    </source>
</evidence>
<reference evidence="9 10" key="1">
    <citation type="submission" date="2018-06" db="EMBL/GenBank/DDBJ databases">
        <title>Draft Genome Sequence of a Novel Marine Bacterium Related to the Verrucomicrobia.</title>
        <authorList>
            <person name="Vosseberg J."/>
            <person name="Martijn J."/>
            <person name="Ettema T.J.G."/>
        </authorList>
    </citation>
    <scope>NUCLEOTIDE SEQUENCE [LARGE SCALE GENOMIC DNA]</scope>
    <source>
        <strain evidence="9">TARA_B100001123</strain>
    </source>
</reference>
<keyword evidence="5" id="KW-0627">Porphyrin biosynthesis</keyword>
<dbReference type="Gene3D" id="1.10.8.210">
    <property type="entry name" value="Sirohaem synthase, dimerisation domain"/>
    <property type="match status" value="1"/>
</dbReference>
<dbReference type="EMBL" id="CP029803">
    <property type="protein sequence ID" value="AWT59302.1"/>
    <property type="molecule type" value="Genomic_DNA"/>
</dbReference>
<keyword evidence="4" id="KW-0520">NAD</keyword>
<dbReference type="InterPro" id="IPR006367">
    <property type="entry name" value="Sirohaem_synthase_N"/>
</dbReference>
<evidence type="ECO:0000256" key="3">
    <source>
        <dbReference type="ARBA" id="ARBA00023002"/>
    </source>
</evidence>
<accession>A0A2Z4ANX3</accession>
<dbReference type="InterPro" id="IPR037115">
    <property type="entry name" value="Sirohaem_synt_dimer_dom_sf"/>
</dbReference>
<dbReference type="Proteomes" id="UP000247465">
    <property type="component" value="Chromosome"/>
</dbReference>
<dbReference type="NCBIfam" id="TIGR01470">
    <property type="entry name" value="cysG_Nterm"/>
    <property type="match status" value="1"/>
</dbReference>
<dbReference type="InterPro" id="IPR028281">
    <property type="entry name" value="Sirohaem_synthase_central"/>
</dbReference>
<feature type="domain" description="Sirohaem synthase dimerisation" evidence="7">
    <location>
        <begin position="155"/>
        <end position="205"/>
    </location>
</feature>
<dbReference type="GO" id="GO:0004325">
    <property type="term" value="F:ferrochelatase activity"/>
    <property type="evidence" value="ECO:0007669"/>
    <property type="project" value="InterPro"/>
</dbReference>
<dbReference type="Gene3D" id="3.30.160.110">
    <property type="entry name" value="Siroheme synthase, domain 2"/>
    <property type="match status" value="1"/>
</dbReference>
<dbReference type="EC" id="1.3.1.76" evidence="2"/>
<proteinExistence type="predicted"/>
<dbReference type="PANTHER" id="PTHR35330">
    <property type="entry name" value="SIROHEME BIOSYNTHESIS PROTEIN MET8"/>
    <property type="match status" value="1"/>
</dbReference>